<protein>
    <submittedName>
        <fullName evidence="5">CapA family protein</fullName>
    </submittedName>
</protein>
<feature type="signal peptide" evidence="3">
    <location>
        <begin position="1"/>
        <end position="28"/>
    </location>
</feature>
<organism evidence="5 6">
    <name type="scientific">Parasphingopyxis marina</name>
    <dbReference type="NCBI Taxonomy" id="2761622"/>
    <lineage>
        <taxon>Bacteria</taxon>
        <taxon>Pseudomonadati</taxon>
        <taxon>Pseudomonadota</taxon>
        <taxon>Alphaproteobacteria</taxon>
        <taxon>Sphingomonadales</taxon>
        <taxon>Sphingomonadaceae</taxon>
        <taxon>Parasphingopyxis</taxon>
    </lineage>
</organism>
<evidence type="ECO:0000256" key="1">
    <source>
        <dbReference type="ARBA" id="ARBA00005662"/>
    </source>
</evidence>
<sequence length="443" mass="46757">MHRSRFAHMLTIALAAGTGLGSCTQAHTQPMPIPPVQAPAQEVAPAPVPPDAIEPNAATPAATPVVAPPETIPPEPRIPETAVPVAPVSAAGAGAGALAVPVVEPAVSEPRTYSIVGVGDIMMGSDWPEPGMDPRIFPGADPARVVGADLSALFAGADVVFGNYEGTIHSSDEDAKSCGNPEFCYVFRSPPFHADYLRRAGFTLISHANNHARDFGETGRRATYDWLTRSGITVAGGDVDGMRIGIQTLDDGRRVALVAFGHSPGLLLVQNYGRVAEIVRAADAEADIVMVSCHIGAEGASHDRVTRETEMFLEEDRGNPWRFAHTAVDAGADIVLCHGPHIPRAVEVYRGRFIAYSLGNFWTYGRFNVRGHNGLAPVARLEVDAEGALVAAEIVSARQERPGGPMLDIAGGAARRVAELTARDFPETGTRVDTAGRVSWPGN</sequence>
<feature type="compositionally biased region" description="Low complexity" evidence="2">
    <location>
        <begin position="53"/>
        <end position="65"/>
    </location>
</feature>
<evidence type="ECO:0000313" key="6">
    <source>
        <dbReference type="Proteomes" id="UP000564378"/>
    </source>
</evidence>
<keyword evidence="3" id="KW-0732">Signal</keyword>
<dbReference type="Gene3D" id="3.60.21.10">
    <property type="match status" value="1"/>
</dbReference>
<dbReference type="CDD" id="cd07381">
    <property type="entry name" value="MPP_CapA"/>
    <property type="match status" value="1"/>
</dbReference>
<dbReference type="Proteomes" id="UP000564378">
    <property type="component" value="Unassembled WGS sequence"/>
</dbReference>
<evidence type="ECO:0000259" key="4">
    <source>
        <dbReference type="SMART" id="SM00854"/>
    </source>
</evidence>
<comment type="caution">
    <text evidence="5">The sequence shown here is derived from an EMBL/GenBank/DDBJ whole genome shotgun (WGS) entry which is preliminary data.</text>
</comment>
<dbReference type="InterPro" id="IPR029052">
    <property type="entry name" value="Metallo-depent_PP-like"/>
</dbReference>
<name>A0A842HV99_9SPHN</name>
<evidence type="ECO:0000256" key="2">
    <source>
        <dbReference type="SAM" id="MobiDB-lite"/>
    </source>
</evidence>
<dbReference type="InterPro" id="IPR019079">
    <property type="entry name" value="Capsule_synth_CapA"/>
</dbReference>
<dbReference type="SUPFAM" id="SSF56300">
    <property type="entry name" value="Metallo-dependent phosphatases"/>
    <property type="match status" value="1"/>
</dbReference>
<dbReference type="PANTHER" id="PTHR33393">
    <property type="entry name" value="POLYGLUTAMINE SYNTHESIS ACCESSORY PROTEIN RV0574C-RELATED"/>
    <property type="match status" value="1"/>
</dbReference>
<proteinExistence type="inferred from homology"/>
<gene>
    <name evidence="5" type="ORF">H6P80_04300</name>
</gene>
<dbReference type="PROSITE" id="PS51257">
    <property type="entry name" value="PROKAR_LIPOPROTEIN"/>
    <property type="match status" value="1"/>
</dbReference>
<dbReference type="AlphaFoldDB" id="A0A842HV99"/>
<evidence type="ECO:0000313" key="5">
    <source>
        <dbReference type="EMBL" id="MBC2776835.1"/>
    </source>
</evidence>
<dbReference type="PANTHER" id="PTHR33393:SF11">
    <property type="entry name" value="POLYGLUTAMINE SYNTHESIS ACCESSORY PROTEIN RV0574C-RELATED"/>
    <property type="match status" value="1"/>
</dbReference>
<dbReference type="SMART" id="SM00854">
    <property type="entry name" value="PGA_cap"/>
    <property type="match status" value="1"/>
</dbReference>
<reference evidence="5 6" key="1">
    <citation type="submission" date="2020-08" db="EMBL/GenBank/DDBJ databases">
        <title>Draft genome sequence of Parasphingopyxis sp. GrpM-11.</title>
        <authorList>
            <person name="Oh J."/>
            <person name="Roh D.-H."/>
        </authorList>
    </citation>
    <scope>NUCLEOTIDE SEQUENCE [LARGE SCALE GENOMIC DNA]</scope>
    <source>
        <strain evidence="5 6">GrpM-11</strain>
    </source>
</reference>
<accession>A0A842HV99</accession>
<dbReference type="RefSeq" id="WP_185800085.1">
    <property type="nucleotide sequence ID" value="NZ_JACJVJ010000001.1"/>
</dbReference>
<dbReference type="EMBL" id="JACJVJ010000001">
    <property type="protein sequence ID" value="MBC2776835.1"/>
    <property type="molecule type" value="Genomic_DNA"/>
</dbReference>
<feature type="region of interest" description="Disordered" evidence="2">
    <location>
        <begin position="25"/>
        <end position="73"/>
    </location>
</feature>
<feature type="domain" description="Capsule synthesis protein CapA" evidence="4">
    <location>
        <begin position="114"/>
        <end position="365"/>
    </location>
</feature>
<keyword evidence="6" id="KW-1185">Reference proteome</keyword>
<dbReference type="Pfam" id="PF09587">
    <property type="entry name" value="PGA_cap"/>
    <property type="match status" value="1"/>
</dbReference>
<evidence type="ECO:0000256" key="3">
    <source>
        <dbReference type="SAM" id="SignalP"/>
    </source>
</evidence>
<comment type="similarity">
    <text evidence="1">Belongs to the CapA family.</text>
</comment>
<dbReference type="InterPro" id="IPR052169">
    <property type="entry name" value="CW_Biosynth-Accessory"/>
</dbReference>
<feature type="chain" id="PRO_5032859275" evidence="3">
    <location>
        <begin position="29"/>
        <end position="443"/>
    </location>
</feature>